<sequence length="194" mass="22265">MTKESNIKVLDCFKVQDAYHLTYESEKVLTYNNFDILMARDSQNQSFIITLKSIEKNVLEVYMSVQYEKSIVGNVKAQLLFSPLTSIEGALEVIKITKMFPACHYDKIIAFQEQNNDIILVIELIHVNKKMKLTLCGIKENQLTDYKENNTILQLDFRNHQDGIEVEIDSMEGLHGTIICSNVKAEFVSDDLGY</sequence>
<accession>A0ABN1INU8</accession>
<dbReference type="EMBL" id="BAAAGE010000001">
    <property type="protein sequence ID" value="GAA0718319.1"/>
    <property type="molecule type" value="Genomic_DNA"/>
</dbReference>
<keyword evidence="2" id="KW-1185">Reference proteome</keyword>
<proteinExistence type="predicted"/>
<protein>
    <submittedName>
        <fullName evidence="1">Uncharacterized protein</fullName>
    </submittedName>
</protein>
<name>A0ABN1INU8_9FLAO</name>
<reference evidence="1 2" key="1">
    <citation type="journal article" date="2019" name="Int. J. Syst. Evol. Microbiol.">
        <title>The Global Catalogue of Microorganisms (GCM) 10K type strain sequencing project: providing services to taxonomists for standard genome sequencing and annotation.</title>
        <authorList>
            <consortium name="The Broad Institute Genomics Platform"/>
            <consortium name="The Broad Institute Genome Sequencing Center for Infectious Disease"/>
            <person name="Wu L."/>
            <person name="Ma J."/>
        </authorList>
    </citation>
    <scope>NUCLEOTIDE SEQUENCE [LARGE SCALE GENOMIC DNA]</scope>
    <source>
        <strain evidence="1 2">JCM 15974</strain>
    </source>
</reference>
<dbReference type="Proteomes" id="UP001501758">
    <property type="component" value="Unassembled WGS sequence"/>
</dbReference>
<evidence type="ECO:0000313" key="1">
    <source>
        <dbReference type="EMBL" id="GAA0718319.1"/>
    </source>
</evidence>
<organism evidence="1 2">
    <name type="scientific">Aquimarina litoralis</name>
    <dbReference type="NCBI Taxonomy" id="584605"/>
    <lineage>
        <taxon>Bacteria</taxon>
        <taxon>Pseudomonadati</taxon>
        <taxon>Bacteroidota</taxon>
        <taxon>Flavobacteriia</taxon>
        <taxon>Flavobacteriales</taxon>
        <taxon>Flavobacteriaceae</taxon>
        <taxon>Aquimarina</taxon>
    </lineage>
</organism>
<dbReference type="RefSeq" id="WP_343911831.1">
    <property type="nucleotide sequence ID" value="NZ_BAAAGE010000001.1"/>
</dbReference>
<comment type="caution">
    <text evidence="1">The sequence shown here is derived from an EMBL/GenBank/DDBJ whole genome shotgun (WGS) entry which is preliminary data.</text>
</comment>
<evidence type="ECO:0000313" key="2">
    <source>
        <dbReference type="Proteomes" id="UP001501758"/>
    </source>
</evidence>
<gene>
    <name evidence="1" type="ORF">GCM10009430_16270</name>
</gene>